<proteinExistence type="predicted"/>
<dbReference type="Proteomes" id="UP000228547">
    <property type="component" value="Unassembled WGS sequence"/>
</dbReference>
<sequence length="594" mass="70004">MDYKPQNVICQNCKTQFTIEPEDFNFYEKIKVPPPTFCPECRLTGRLLNIMERTLYNDICDNCGKKIISHFSPETSYKVFCSSCWWGDSWDGTEYGKDYDFNKTFFEQFHELRKIVPCQAMNMKNSTDCKYCSGIDRCKNCVYVFSGLQSINCYYCVTPIFVKDSIDSDFIINGDHVYEAFNSNQNYNTKFAYFSDGSLDSAFLFNCLGCSNCFGCVNLRNQKYCIFNKQYSKEEYQKEIQKWDLGDYKIVQKAEQEFMKLFYKTPKHFANIINSTNVIGDNIKNSRNCKICFSVFNGVENCKYIFYSGLLLKDSYDVTLGGDTSELLYQATGSTRCQKAFFVRASSNLVDVEYSENLYNCSNCFGCAKLRHKKYCILNKQYSKEEYKKLIPKIKEHMMNVPYKDKDGRIYKYGDYFPPEHSMWAYNESLIQQYFPLKKEEVKKCNFSWHNPPERDYQITLKTKDLPNHIKDVDDSVLNEIIECEHNGKECNQQCSTAFRILPNELQFYRQMNITLPRLCPNCRHYERLKKINPPKLWHRKCMCNGVESYNKEYKNTIKHSHGDSPCMNEFETAISDERREIVYCKKCYQAEFV</sequence>
<evidence type="ECO:0008006" key="3">
    <source>
        <dbReference type="Google" id="ProtNLM"/>
    </source>
</evidence>
<evidence type="ECO:0000313" key="2">
    <source>
        <dbReference type="Proteomes" id="UP000228547"/>
    </source>
</evidence>
<reference evidence="2" key="1">
    <citation type="submission" date="2017-09" db="EMBL/GenBank/DDBJ databases">
        <title>Depth-based differentiation of microbial function through sediment-hosted aquifers and enrichment of novel symbionts in the deep terrestrial subsurface.</title>
        <authorList>
            <person name="Probst A.J."/>
            <person name="Ladd B."/>
            <person name="Jarett J.K."/>
            <person name="Geller-Mcgrath D.E."/>
            <person name="Sieber C.M.K."/>
            <person name="Emerson J.B."/>
            <person name="Anantharaman K."/>
            <person name="Thomas B.C."/>
            <person name="Malmstrom R."/>
            <person name="Stieglmeier M."/>
            <person name="Klingl A."/>
            <person name="Woyke T."/>
            <person name="Ryan C.M."/>
            <person name="Banfield J.F."/>
        </authorList>
    </citation>
    <scope>NUCLEOTIDE SEQUENCE [LARGE SCALE GENOMIC DNA]</scope>
</reference>
<evidence type="ECO:0000313" key="1">
    <source>
        <dbReference type="EMBL" id="PIZ87024.1"/>
    </source>
</evidence>
<dbReference type="AlphaFoldDB" id="A0A2J0MFE4"/>
<name>A0A2J0MFE4_9BACT</name>
<protein>
    <recommendedName>
        <fullName evidence="3">Zinc-binding domain-containing protein</fullName>
    </recommendedName>
</protein>
<dbReference type="EMBL" id="PFOY01000035">
    <property type="protein sequence ID" value="PIZ87024.1"/>
    <property type="molecule type" value="Genomic_DNA"/>
</dbReference>
<accession>A0A2J0MFE4</accession>
<gene>
    <name evidence="1" type="ORF">COX93_02475</name>
</gene>
<organism evidence="1 2">
    <name type="scientific">Candidatus Nomurabacteria bacterium CG_4_10_14_0_2_um_filter_30_12</name>
    <dbReference type="NCBI Taxonomy" id="1974727"/>
    <lineage>
        <taxon>Bacteria</taxon>
        <taxon>Candidatus Nomuraibacteriota</taxon>
    </lineage>
</organism>
<comment type="caution">
    <text evidence="1">The sequence shown here is derived from an EMBL/GenBank/DDBJ whole genome shotgun (WGS) entry which is preliminary data.</text>
</comment>